<keyword evidence="3" id="KW-0804">Transcription</keyword>
<keyword evidence="2" id="KW-0238">DNA-binding</keyword>
<keyword evidence="1" id="KW-0805">Transcription regulation</keyword>
<evidence type="ECO:0000259" key="4">
    <source>
        <dbReference type="PROSITE" id="PS50987"/>
    </source>
</evidence>
<dbReference type="Gene3D" id="1.10.10.10">
    <property type="entry name" value="Winged helix-like DNA-binding domain superfamily/Winged helix DNA-binding domain"/>
    <property type="match status" value="1"/>
</dbReference>
<reference evidence="6" key="1">
    <citation type="submission" date="2023-07" db="EMBL/GenBank/DDBJ databases">
        <title>30 novel species of actinomycetes from the DSMZ collection.</title>
        <authorList>
            <person name="Nouioui I."/>
        </authorList>
    </citation>
    <scope>NUCLEOTIDE SEQUENCE [LARGE SCALE GENOMIC DNA]</scope>
    <source>
        <strain evidence="6">DSM 44918</strain>
    </source>
</reference>
<organism evidence="5 6">
    <name type="scientific">Streptomyces millisiae</name>
    <dbReference type="NCBI Taxonomy" id="3075542"/>
    <lineage>
        <taxon>Bacteria</taxon>
        <taxon>Bacillati</taxon>
        <taxon>Actinomycetota</taxon>
        <taxon>Actinomycetes</taxon>
        <taxon>Kitasatosporales</taxon>
        <taxon>Streptomycetaceae</taxon>
        <taxon>Streptomyces</taxon>
    </lineage>
</organism>
<evidence type="ECO:0000256" key="1">
    <source>
        <dbReference type="ARBA" id="ARBA00023015"/>
    </source>
</evidence>
<sequence length="321" mass="35890">MLRIHLTGDDLARIRIAERPDPMWETILSSHRLRDRRAPHVYGHWREQSRRRVGALPATLRALVPLTGYFPDFLNPPESTHGWDEGVEALRATPRRRLGAEIERLDTKQPLPAWVRSLARGDRATLDQLAADLQRYHQRAIRADGVWRRVQAEVDADRALRVRHLLAGGIDGLLAGLRPVLRWNPPVLESDYPVEREVHPAGRGLLLVPSFFCWRLPVTYADGDLTPVLVYPIEHAEAAPENAAALGRLLGTTRARVLRCIENGTTTGELALRAGVSLASASQHARVLRDAGLVMSMRRGNEVLHTLTPHGLGLLPADHRH</sequence>
<gene>
    <name evidence="5" type="ORF">RNC47_26020</name>
</gene>
<dbReference type="Pfam" id="PF12840">
    <property type="entry name" value="HTH_20"/>
    <property type="match status" value="1"/>
</dbReference>
<dbReference type="Proteomes" id="UP001183420">
    <property type="component" value="Unassembled WGS sequence"/>
</dbReference>
<name>A0ABU2LW22_9ACTN</name>
<dbReference type="RefSeq" id="WP_311602073.1">
    <property type="nucleotide sequence ID" value="NZ_JAVREM010000047.1"/>
</dbReference>
<dbReference type="InterPro" id="IPR051011">
    <property type="entry name" value="Metal_resp_trans_reg"/>
</dbReference>
<evidence type="ECO:0000313" key="6">
    <source>
        <dbReference type="Proteomes" id="UP001183420"/>
    </source>
</evidence>
<dbReference type="PANTHER" id="PTHR43132">
    <property type="entry name" value="ARSENICAL RESISTANCE OPERON REPRESSOR ARSR-RELATED"/>
    <property type="match status" value="1"/>
</dbReference>
<accession>A0ABU2LW22</accession>
<dbReference type="InterPro" id="IPR036390">
    <property type="entry name" value="WH_DNA-bd_sf"/>
</dbReference>
<dbReference type="PANTHER" id="PTHR43132:SF6">
    <property type="entry name" value="HTH-TYPE TRANSCRIPTIONAL REPRESSOR CZRA"/>
    <property type="match status" value="1"/>
</dbReference>
<dbReference type="InterPro" id="IPR011991">
    <property type="entry name" value="ArsR-like_HTH"/>
</dbReference>
<evidence type="ECO:0000313" key="5">
    <source>
        <dbReference type="EMBL" id="MDT0321795.1"/>
    </source>
</evidence>
<dbReference type="SMART" id="SM00418">
    <property type="entry name" value="HTH_ARSR"/>
    <property type="match status" value="1"/>
</dbReference>
<comment type="caution">
    <text evidence="5">The sequence shown here is derived from an EMBL/GenBank/DDBJ whole genome shotgun (WGS) entry which is preliminary data.</text>
</comment>
<protein>
    <submittedName>
        <fullName evidence="5">Helix-turn-helix domain-containing protein</fullName>
    </submittedName>
</protein>
<evidence type="ECO:0000256" key="3">
    <source>
        <dbReference type="ARBA" id="ARBA00023163"/>
    </source>
</evidence>
<feature type="domain" description="HTH arsR-type" evidence="4">
    <location>
        <begin position="234"/>
        <end position="321"/>
    </location>
</feature>
<dbReference type="CDD" id="cd00090">
    <property type="entry name" value="HTH_ARSR"/>
    <property type="match status" value="1"/>
</dbReference>
<dbReference type="EMBL" id="JAVREM010000047">
    <property type="protein sequence ID" value="MDT0321795.1"/>
    <property type="molecule type" value="Genomic_DNA"/>
</dbReference>
<dbReference type="PROSITE" id="PS50987">
    <property type="entry name" value="HTH_ARSR_2"/>
    <property type="match status" value="1"/>
</dbReference>
<proteinExistence type="predicted"/>
<dbReference type="SUPFAM" id="SSF46785">
    <property type="entry name" value="Winged helix' DNA-binding domain"/>
    <property type="match status" value="1"/>
</dbReference>
<dbReference type="InterPro" id="IPR036388">
    <property type="entry name" value="WH-like_DNA-bd_sf"/>
</dbReference>
<keyword evidence="6" id="KW-1185">Reference proteome</keyword>
<dbReference type="InterPro" id="IPR001845">
    <property type="entry name" value="HTH_ArsR_DNA-bd_dom"/>
</dbReference>
<evidence type="ECO:0000256" key="2">
    <source>
        <dbReference type="ARBA" id="ARBA00023125"/>
    </source>
</evidence>